<feature type="transmembrane region" description="Helical" evidence="1">
    <location>
        <begin position="195"/>
        <end position="212"/>
    </location>
</feature>
<keyword evidence="1" id="KW-1133">Transmembrane helix</keyword>
<protein>
    <submittedName>
        <fullName evidence="2">Uncharacterized protein</fullName>
    </submittedName>
</protein>
<feature type="transmembrane region" description="Helical" evidence="1">
    <location>
        <begin position="407"/>
        <end position="426"/>
    </location>
</feature>
<feature type="transmembrane region" description="Helical" evidence="1">
    <location>
        <begin position="20"/>
        <end position="41"/>
    </location>
</feature>
<sequence>MADHESAAPGGHRPRLRDRLVVSLLAGLLAALAVTAATGLLSGRPIGAADNGDGVRLYCGAGLVPATPTGSANWVGGVVLDFVAGGAPCPLAAPSSARAALELALGGATGPWSLTELGWLYAVAVALVSALAAWAATAGQLVRVLVLVPAVLPLANADFARFFLSTYGEPAGLVGAFAVCAGTAAVAVTRPRHRSARWAALLLTAGGGLVAGTAKPGYLPLLLLAVAVCAVTAVAMPGRRRWLARVPGPVVAGALVAASVVPISAALQWQDRAYPGVNAHNLVFTLVLPEVGRAAVDDLGLPEDATSFAGRSYYPDGPSGVPGADRIAADPDGIRAAAWQQLVSHPAALALAVGIALQATHGRGLAYLTARPWSPDRPLPEPESPVGEQGATADALHRWLDGMGLPWLPSVLATIGIAVGAAAGLLRPPLARGLARMSGVTAAGALGLAVVAVLGDGYFEIAKHVWLSAYLLDVVTGALTMCVVSLVGVVARRPAGARRALARVAERAGSAG</sequence>
<gene>
    <name evidence="2" type="ORF">SAMN06272737_120102</name>
</gene>
<keyword evidence="3" id="KW-1185">Reference proteome</keyword>
<name>A0A238YL28_9ACTN</name>
<feature type="transmembrane region" description="Helical" evidence="1">
    <location>
        <begin position="144"/>
        <end position="164"/>
    </location>
</feature>
<dbReference type="EMBL" id="FZNO01000020">
    <property type="protein sequence ID" value="SNR71508.1"/>
    <property type="molecule type" value="Genomic_DNA"/>
</dbReference>
<accession>A0A238YL28</accession>
<keyword evidence="1" id="KW-0812">Transmembrane</keyword>
<feature type="transmembrane region" description="Helical" evidence="1">
    <location>
        <begin position="218"/>
        <end position="238"/>
    </location>
</feature>
<keyword evidence="1" id="KW-0472">Membrane</keyword>
<evidence type="ECO:0000313" key="2">
    <source>
        <dbReference type="EMBL" id="SNR71508.1"/>
    </source>
</evidence>
<feature type="transmembrane region" description="Helical" evidence="1">
    <location>
        <begin position="465"/>
        <end position="491"/>
    </location>
</feature>
<feature type="transmembrane region" description="Helical" evidence="1">
    <location>
        <begin position="119"/>
        <end position="137"/>
    </location>
</feature>
<reference evidence="2 3" key="1">
    <citation type="submission" date="2017-06" db="EMBL/GenBank/DDBJ databases">
        <authorList>
            <person name="Kim H.J."/>
            <person name="Triplett B.A."/>
        </authorList>
    </citation>
    <scope>NUCLEOTIDE SEQUENCE [LARGE SCALE GENOMIC DNA]</scope>
    <source>
        <strain evidence="2 3">DSM 44272</strain>
    </source>
</reference>
<organism evidence="2 3">
    <name type="scientific">Blastococcus mobilis</name>
    <dbReference type="NCBI Taxonomy" id="1938746"/>
    <lineage>
        <taxon>Bacteria</taxon>
        <taxon>Bacillati</taxon>
        <taxon>Actinomycetota</taxon>
        <taxon>Actinomycetes</taxon>
        <taxon>Geodermatophilales</taxon>
        <taxon>Geodermatophilaceae</taxon>
        <taxon>Blastococcus</taxon>
    </lineage>
</organism>
<dbReference type="AlphaFoldDB" id="A0A238YL28"/>
<evidence type="ECO:0000256" key="1">
    <source>
        <dbReference type="SAM" id="Phobius"/>
    </source>
</evidence>
<proteinExistence type="predicted"/>
<feature type="transmembrane region" description="Helical" evidence="1">
    <location>
        <begin position="170"/>
        <end position="188"/>
    </location>
</feature>
<evidence type="ECO:0000313" key="3">
    <source>
        <dbReference type="Proteomes" id="UP000198403"/>
    </source>
</evidence>
<feature type="transmembrane region" description="Helical" evidence="1">
    <location>
        <begin position="250"/>
        <end position="269"/>
    </location>
</feature>
<dbReference type="Proteomes" id="UP000198403">
    <property type="component" value="Unassembled WGS sequence"/>
</dbReference>
<feature type="transmembrane region" description="Helical" evidence="1">
    <location>
        <begin position="438"/>
        <end position="459"/>
    </location>
</feature>